<sequence length="145" mass="16676">MSTSLSARTEQTLILFANAFDWHGYAQTRWPTYDISQLHAQLQEWTQQLHAQAKLQLRIEENMALNSYLHRTYHHHGQLPTAEQVEGERMAYLYLHLYRQGIPASYRHTFYAEWEQLIPAAAEAAAVELRLALGTHQAAITALSS</sequence>
<gene>
    <name evidence="1" type="ORF">MTX78_19750</name>
</gene>
<name>A0ABY4CZD7_9BACT</name>
<dbReference type="EMBL" id="CP094669">
    <property type="protein sequence ID" value="UOG74339.1"/>
    <property type="molecule type" value="Genomic_DNA"/>
</dbReference>
<evidence type="ECO:0000313" key="2">
    <source>
        <dbReference type="Proteomes" id="UP000831113"/>
    </source>
</evidence>
<keyword evidence="2" id="KW-1185">Reference proteome</keyword>
<proteinExistence type="predicted"/>
<dbReference type="RefSeq" id="WP_243797654.1">
    <property type="nucleotide sequence ID" value="NZ_CP094669.1"/>
</dbReference>
<protein>
    <submittedName>
        <fullName evidence="1">Uncharacterized protein</fullName>
    </submittedName>
</protein>
<accession>A0ABY4CZD7</accession>
<dbReference type="Proteomes" id="UP000831113">
    <property type="component" value="Chromosome"/>
</dbReference>
<reference evidence="1 2" key="1">
    <citation type="submission" date="2022-03" db="EMBL/GenBank/DDBJ databases">
        <title>Hymenobactersp. isolated from the air.</title>
        <authorList>
            <person name="Won M."/>
            <person name="Kwon S.-W."/>
        </authorList>
    </citation>
    <scope>NUCLEOTIDE SEQUENCE [LARGE SCALE GENOMIC DNA]</scope>
    <source>
        <strain evidence="1 2">KACC 21982</strain>
    </source>
</reference>
<organism evidence="1 2">
    <name type="scientific">Hymenobacter tibetensis</name>
    <dbReference type="NCBI Taxonomy" id="497967"/>
    <lineage>
        <taxon>Bacteria</taxon>
        <taxon>Pseudomonadati</taxon>
        <taxon>Bacteroidota</taxon>
        <taxon>Cytophagia</taxon>
        <taxon>Cytophagales</taxon>
        <taxon>Hymenobacteraceae</taxon>
        <taxon>Hymenobacter</taxon>
    </lineage>
</organism>
<evidence type="ECO:0000313" key="1">
    <source>
        <dbReference type="EMBL" id="UOG74339.1"/>
    </source>
</evidence>